<comment type="caution">
    <text evidence="4">The sequence shown here is derived from an EMBL/GenBank/DDBJ whole genome shotgun (WGS) entry which is preliminary data.</text>
</comment>
<dbReference type="SUPFAM" id="SSF49562">
    <property type="entry name" value="C2 domain (Calcium/lipid-binding domain, CaLB)"/>
    <property type="match status" value="1"/>
</dbReference>
<keyword evidence="1" id="KW-0479">Metal-binding</keyword>
<keyword evidence="2" id="KW-0106">Calcium</keyword>
<dbReference type="PANTHER" id="PTHR45911">
    <property type="entry name" value="C2 DOMAIN-CONTAINING PROTEIN"/>
    <property type="match status" value="1"/>
</dbReference>
<dbReference type="Proteomes" id="UP001249851">
    <property type="component" value="Unassembled WGS sequence"/>
</dbReference>
<dbReference type="PROSITE" id="PS50004">
    <property type="entry name" value="C2"/>
    <property type="match status" value="1"/>
</dbReference>
<dbReference type="PRINTS" id="PR00360">
    <property type="entry name" value="C2DOMAIN"/>
</dbReference>
<dbReference type="EMBL" id="JARQWQ010000063">
    <property type="protein sequence ID" value="KAK2555406.1"/>
    <property type="molecule type" value="Genomic_DNA"/>
</dbReference>
<dbReference type="PANTHER" id="PTHR45911:SF3">
    <property type="entry name" value="DYSFERLIN-RELATED"/>
    <property type="match status" value="1"/>
</dbReference>
<dbReference type="InterPro" id="IPR035892">
    <property type="entry name" value="C2_domain_sf"/>
</dbReference>
<feature type="domain" description="C2" evidence="3">
    <location>
        <begin position="202"/>
        <end position="293"/>
    </location>
</feature>
<evidence type="ECO:0000313" key="5">
    <source>
        <dbReference type="Proteomes" id="UP001249851"/>
    </source>
</evidence>
<organism evidence="4 5">
    <name type="scientific">Acropora cervicornis</name>
    <name type="common">Staghorn coral</name>
    <dbReference type="NCBI Taxonomy" id="6130"/>
    <lineage>
        <taxon>Eukaryota</taxon>
        <taxon>Metazoa</taxon>
        <taxon>Cnidaria</taxon>
        <taxon>Anthozoa</taxon>
        <taxon>Hexacorallia</taxon>
        <taxon>Scleractinia</taxon>
        <taxon>Astrocoeniina</taxon>
        <taxon>Acroporidae</taxon>
        <taxon>Acropora</taxon>
    </lineage>
</organism>
<proteinExistence type="predicted"/>
<reference evidence="4" key="2">
    <citation type="journal article" date="2023" name="Science">
        <title>Genomic signatures of disease resistance in endangered staghorn corals.</title>
        <authorList>
            <person name="Vollmer S.V."/>
            <person name="Selwyn J.D."/>
            <person name="Despard B.A."/>
            <person name="Roesel C.L."/>
        </authorList>
    </citation>
    <scope>NUCLEOTIDE SEQUENCE</scope>
    <source>
        <strain evidence="4">K2</strain>
    </source>
</reference>
<evidence type="ECO:0000313" key="4">
    <source>
        <dbReference type="EMBL" id="KAK2555406.1"/>
    </source>
</evidence>
<dbReference type="GO" id="GO:0005509">
    <property type="term" value="F:calcium ion binding"/>
    <property type="evidence" value="ECO:0007669"/>
    <property type="project" value="TreeGrafter"/>
</dbReference>
<protein>
    <submittedName>
        <fullName evidence="4">E3 ubiquitin-protein ligase NEDD4-like</fullName>
    </submittedName>
</protein>
<dbReference type="AlphaFoldDB" id="A0AAD9UZA5"/>
<dbReference type="Gene3D" id="2.60.40.150">
    <property type="entry name" value="C2 domain"/>
    <property type="match status" value="1"/>
</dbReference>
<dbReference type="Pfam" id="PF00168">
    <property type="entry name" value="C2"/>
    <property type="match status" value="1"/>
</dbReference>
<gene>
    <name evidence="4" type="ORF">P5673_023049</name>
</gene>
<sequence>MTEDVENNESYQAGCSWSVIPSARSSQTVRRQEKIMHIDGVQEKSDRSSSYDLDSEVAGDAHVLPVGVCSKTVTRSSSLNDDARSCKTLTLVDCLPHPSTLKKRKQSCLKKMRSARRNQCGFDVRAHVAQLRRKHAEFNWFPSLSKTDVTSPLRTGDVVDEEPFPPRSNGPQCVPGTPTLGINDFFELQNSEWPWQPPSFHNRENVMLDLFNDQNGDSSLKIVRVVVIKGTDLAKKDIFGLSDPYCKIKLFQGDREYGEIDSVVTDTIKKTLHPEWNEEFFFRVCQVCYVQKL</sequence>
<dbReference type="GO" id="GO:0030672">
    <property type="term" value="C:synaptic vesicle membrane"/>
    <property type="evidence" value="ECO:0007669"/>
    <property type="project" value="TreeGrafter"/>
</dbReference>
<dbReference type="GO" id="GO:0046928">
    <property type="term" value="P:regulation of neurotransmitter secretion"/>
    <property type="evidence" value="ECO:0007669"/>
    <property type="project" value="TreeGrafter"/>
</dbReference>
<dbReference type="InterPro" id="IPR000008">
    <property type="entry name" value="C2_dom"/>
</dbReference>
<reference evidence="4" key="1">
    <citation type="journal article" date="2023" name="G3 (Bethesda)">
        <title>Whole genome assembly and annotation of the endangered Caribbean coral Acropora cervicornis.</title>
        <authorList>
            <person name="Selwyn J.D."/>
            <person name="Vollmer S.V."/>
        </authorList>
    </citation>
    <scope>NUCLEOTIDE SEQUENCE</scope>
    <source>
        <strain evidence="4">K2</strain>
    </source>
</reference>
<accession>A0AAD9UZA5</accession>
<keyword evidence="5" id="KW-1185">Reference proteome</keyword>
<evidence type="ECO:0000256" key="1">
    <source>
        <dbReference type="ARBA" id="ARBA00022723"/>
    </source>
</evidence>
<evidence type="ECO:0000259" key="3">
    <source>
        <dbReference type="PROSITE" id="PS50004"/>
    </source>
</evidence>
<evidence type="ECO:0000256" key="2">
    <source>
        <dbReference type="ARBA" id="ARBA00022837"/>
    </source>
</evidence>
<name>A0AAD9UZA5_ACRCE</name>